<dbReference type="InterPro" id="IPR038900">
    <property type="entry name" value="TMC"/>
</dbReference>
<dbReference type="GeneTree" id="ENSGT01050000244894"/>
<feature type="transmembrane region" description="Helical" evidence="6">
    <location>
        <begin position="420"/>
        <end position="442"/>
    </location>
</feature>
<proteinExistence type="inferred from homology"/>
<evidence type="ECO:0000256" key="6">
    <source>
        <dbReference type="RuleBase" id="RU310713"/>
    </source>
</evidence>
<evidence type="ECO:0000256" key="3">
    <source>
        <dbReference type="ARBA" id="ARBA00022692"/>
    </source>
</evidence>
<keyword evidence="3 6" id="KW-0812">Transmembrane</keyword>
<keyword evidence="9" id="KW-1185">Reference proteome</keyword>
<comment type="similarity">
    <text evidence="2 6">Belongs to the TMC family.</text>
</comment>
<dbReference type="Ensembl" id="ENSPKIT00000009368.1">
    <property type="protein sequence ID" value="ENSPKIP00000028587.1"/>
    <property type="gene ID" value="ENSPKIG00000010157.1"/>
</dbReference>
<evidence type="ECO:0000259" key="7">
    <source>
        <dbReference type="Pfam" id="PF07810"/>
    </source>
</evidence>
<dbReference type="KEGG" id="pki:111850862"/>
<comment type="subcellular location">
    <subcellularLocation>
        <location evidence="1 6">Membrane</location>
        <topology evidence="1 6">Multi-pass membrane protein</topology>
    </subcellularLocation>
</comment>
<feature type="transmembrane region" description="Helical" evidence="6">
    <location>
        <begin position="595"/>
        <end position="615"/>
    </location>
</feature>
<feature type="domain" description="TMC" evidence="7">
    <location>
        <begin position="489"/>
        <end position="577"/>
    </location>
</feature>
<organism evidence="8 9">
    <name type="scientific">Paramormyrops kingsleyae</name>
    <dbReference type="NCBI Taxonomy" id="1676925"/>
    <lineage>
        <taxon>Eukaryota</taxon>
        <taxon>Metazoa</taxon>
        <taxon>Chordata</taxon>
        <taxon>Craniata</taxon>
        <taxon>Vertebrata</taxon>
        <taxon>Euteleostomi</taxon>
        <taxon>Actinopterygii</taxon>
        <taxon>Neopterygii</taxon>
        <taxon>Teleostei</taxon>
        <taxon>Osteoglossocephala</taxon>
        <taxon>Osteoglossomorpha</taxon>
        <taxon>Osteoglossiformes</taxon>
        <taxon>Mormyridae</taxon>
        <taxon>Paramormyrops</taxon>
    </lineage>
</organism>
<evidence type="ECO:0000256" key="5">
    <source>
        <dbReference type="ARBA" id="ARBA00023136"/>
    </source>
</evidence>
<dbReference type="Proteomes" id="UP000261540">
    <property type="component" value="Unplaced"/>
</dbReference>
<feature type="transmembrane region" description="Helical" evidence="6">
    <location>
        <begin position="286"/>
        <end position="305"/>
    </location>
</feature>
<dbReference type="PANTHER" id="PTHR23302">
    <property type="entry name" value="TRANSMEMBRANE CHANNEL-RELATED"/>
    <property type="match status" value="1"/>
</dbReference>
<keyword evidence="5 6" id="KW-0472">Membrane</keyword>
<name>A0A3B3SCW8_9TELE</name>
<dbReference type="CTD" id="79838"/>
<feature type="transmembrane region" description="Helical" evidence="6">
    <location>
        <begin position="566"/>
        <end position="589"/>
    </location>
</feature>
<reference evidence="8" key="1">
    <citation type="submission" date="2025-08" db="UniProtKB">
        <authorList>
            <consortium name="Ensembl"/>
        </authorList>
    </citation>
    <scope>IDENTIFICATION</scope>
</reference>
<dbReference type="GO" id="GO:0003341">
    <property type="term" value="P:cilium movement"/>
    <property type="evidence" value="ECO:0007669"/>
    <property type="project" value="Ensembl"/>
</dbReference>
<reference evidence="8" key="2">
    <citation type="submission" date="2025-09" db="UniProtKB">
        <authorList>
            <consortium name="Ensembl"/>
        </authorList>
    </citation>
    <scope>IDENTIFICATION</scope>
</reference>
<evidence type="ECO:0000256" key="4">
    <source>
        <dbReference type="ARBA" id="ARBA00022989"/>
    </source>
</evidence>
<dbReference type="GO" id="GO:0005737">
    <property type="term" value="C:cytoplasm"/>
    <property type="evidence" value="ECO:0007669"/>
    <property type="project" value="Ensembl"/>
</dbReference>
<dbReference type="Pfam" id="PF07810">
    <property type="entry name" value="TMC"/>
    <property type="match status" value="2"/>
</dbReference>
<feature type="transmembrane region" description="Helical" evidence="6">
    <location>
        <begin position="216"/>
        <end position="238"/>
    </location>
</feature>
<dbReference type="PANTHER" id="PTHR23302:SF5">
    <property type="entry name" value="TRANSMEMBRANE CHANNEL-LIKE PROTEIN 5"/>
    <property type="match status" value="1"/>
</dbReference>
<feature type="transmembrane region" description="Helical" evidence="6">
    <location>
        <begin position="710"/>
        <end position="727"/>
    </location>
</feature>
<evidence type="ECO:0000256" key="2">
    <source>
        <dbReference type="ARBA" id="ARBA00006510"/>
    </source>
</evidence>
<feature type="transmembrane region" description="Helical" evidence="6">
    <location>
        <begin position="454"/>
        <end position="479"/>
    </location>
</feature>
<dbReference type="OrthoDB" id="1936208at2759"/>
<feature type="domain" description="TMC" evidence="7">
    <location>
        <begin position="590"/>
        <end position="634"/>
    </location>
</feature>
<evidence type="ECO:0000313" key="8">
    <source>
        <dbReference type="Ensembl" id="ENSPKIP00000028587.1"/>
    </source>
</evidence>
<dbReference type="GO" id="GO:0008381">
    <property type="term" value="F:mechanosensitive monoatomic ion channel activity"/>
    <property type="evidence" value="ECO:0007669"/>
    <property type="project" value="TreeGrafter"/>
</dbReference>
<keyword evidence="4 6" id="KW-1133">Transmembrane helix</keyword>
<dbReference type="InterPro" id="IPR012496">
    <property type="entry name" value="TMC_dom"/>
</dbReference>
<feature type="transmembrane region" description="Helical" evidence="6">
    <location>
        <begin position="499"/>
        <end position="519"/>
    </location>
</feature>
<feature type="transmembrane region" description="Helical" evidence="6">
    <location>
        <begin position="638"/>
        <end position="661"/>
    </location>
</feature>
<dbReference type="GO" id="GO:0005886">
    <property type="term" value="C:plasma membrane"/>
    <property type="evidence" value="ECO:0007669"/>
    <property type="project" value="InterPro"/>
</dbReference>
<dbReference type="AlphaFoldDB" id="A0A3B3SCW8"/>
<accession>A0A3B3SCW8</accession>
<dbReference type="STRING" id="1676925.ENSPKIP00000028587"/>
<evidence type="ECO:0000256" key="1">
    <source>
        <dbReference type="ARBA" id="ARBA00004141"/>
    </source>
</evidence>
<feature type="transmembrane region" description="Helical" evidence="6">
    <location>
        <begin position="379"/>
        <end position="400"/>
    </location>
</feature>
<sequence>MLPLHVGGGDWLRGQGSWRSPDSIPMVPLSSQYGNRAWQLNHEPDNSQIRINLPKDSSTFRHEEQPPGTLRMGVTSMRRRGTLKTGLLPGGNVALEKIGLTEEDVRDEIMSEEQDLVKELVTMSTRECIQAIRDLPMCMEDKKNIRNQVLASKSSKKGFLLTCSADCSEQISLSLRRCGVGLSSARQAVRLWQGTMKEIGGRFGTSVLSYFSFLKWLLMFNTISFLVNFGFITIPQLVQTSGRSPDVRFTGLELITGAGYFNQTVMYYGGYINGTKDSDFKYNMQLAYFFTIAAYLVLCGVSLIYSMARSFRRNFVLSDLSSGSAWRLLCSWDFSMVNERAVRQRKNNLRVQLKESLSEMMQTNFLPVSERMKQLGIHLCTWVVSAGLAAGSCAAIYYLCQYNLQQIKVSQNPGNLKEEASTLLLPFVVSLFNLVIPLLYSLLSKVENYSNPRFQIYVIILRNVFLKMSILSILCFHWVNNVTTNVPMCWESYVGQDLYRLVIVNFFFSIFGSFFGEFLRRIIGTRCMPSIGIPEFDIATNVLDLIYAQTLTWYLSSNYASVCIHVYLITFGIFTIRLFTSSHICPLFFLFRIGIYFSPLLPLIQMIKLFLLFYLKKVSLNRNCQPPRRSGRAAQMQTIYIALLFFPSFVGALSLVAYTVWCLTPSDSCGPFQGLNTTFEAVSLWMEDTAIISEFSWAVWIYSHMIKSELFFFLLALIFLVLIYFFWQITQGRKMLIILLKEQIINEGKDKAFLLEKLRTFQNLSLVPYHAENVHGPQYFERTYQTESDYSEGYQRGACPEEDTPPFASSALMQAMMARRQAEEEDEEY</sequence>
<protein>
    <recommendedName>
        <fullName evidence="6">Transmembrane channel-like protein</fullName>
    </recommendedName>
</protein>
<evidence type="ECO:0000313" key="9">
    <source>
        <dbReference type="Proteomes" id="UP000261540"/>
    </source>
</evidence>